<evidence type="ECO:0000256" key="2">
    <source>
        <dbReference type="ARBA" id="ARBA00023125"/>
    </source>
</evidence>
<evidence type="ECO:0000259" key="4">
    <source>
        <dbReference type="PROSITE" id="PS50932"/>
    </source>
</evidence>
<dbReference type="PRINTS" id="PR00036">
    <property type="entry name" value="HTHLACI"/>
</dbReference>
<evidence type="ECO:0000256" key="3">
    <source>
        <dbReference type="ARBA" id="ARBA00023163"/>
    </source>
</evidence>
<dbReference type="PANTHER" id="PTHR30146">
    <property type="entry name" value="LACI-RELATED TRANSCRIPTIONAL REPRESSOR"/>
    <property type="match status" value="1"/>
</dbReference>
<feature type="domain" description="HTH lacI-type" evidence="4">
    <location>
        <begin position="2"/>
        <end position="57"/>
    </location>
</feature>
<dbReference type="InterPro" id="IPR046335">
    <property type="entry name" value="LacI/GalR-like_sensor"/>
</dbReference>
<keyword evidence="7" id="KW-1185">Reference proteome</keyword>
<keyword evidence="1" id="KW-0805">Transcription regulation</keyword>
<dbReference type="InterPro" id="IPR010982">
    <property type="entry name" value="Lambda_DNA-bd_dom_sf"/>
</dbReference>
<organism evidence="6 7">
    <name type="scientific">Lactobacillus colini</name>
    <dbReference type="NCBI Taxonomy" id="1819254"/>
    <lineage>
        <taxon>Bacteria</taxon>
        <taxon>Bacillati</taxon>
        <taxon>Bacillota</taxon>
        <taxon>Bacilli</taxon>
        <taxon>Lactobacillales</taxon>
        <taxon>Lactobacillaceae</taxon>
        <taxon>Lactobacillus</taxon>
    </lineage>
</organism>
<reference evidence="6 7" key="1">
    <citation type="submission" date="2021-03" db="EMBL/GenBank/DDBJ databases">
        <title>Genomic Encyclopedia of Type Strains, Phase IV (KMG-IV): sequencing the most valuable type-strain genomes for metagenomic binning, comparative biology and taxonomic classification.</title>
        <authorList>
            <person name="Goeker M."/>
        </authorList>
    </citation>
    <scope>NUCLEOTIDE SEQUENCE [LARGE SCALE GENOMIC DNA]</scope>
    <source>
        <strain evidence="6 7">DSM 101872</strain>
    </source>
</reference>
<evidence type="ECO:0000256" key="1">
    <source>
        <dbReference type="ARBA" id="ARBA00023015"/>
    </source>
</evidence>
<dbReference type="SUPFAM" id="SSF53822">
    <property type="entry name" value="Periplasmic binding protein-like I"/>
    <property type="match status" value="1"/>
</dbReference>
<name>A0ABS4MGQ7_9LACO</name>
<sequence>MVTIKDIAREADVSPSTVSRVLSNKKDFFNPATAAKVRKIAKKLGYRKNTLAANLVKKKNNIIVVVISSVETNFSDQIIKGIQSEAQGIGYDIMYMYTHTTNEEEHKHILETLISRQISGILFVSVILEKENITLLDAAKIPYIFVSIKPDNEHMVIGSDDQEIGYLATKYLINLGHKIIGLAGVDAYPYAGFSRIKGYQRALDEFGIEANEKYIFYGDYSYNSGSQAIKYYHENFSSLTGIVAASDSCATGILNYAYDHKIKIPEEYSIITIDGTNLCNITRPRLTSVTQNFRKMGSLGVRKLIKLMEGKVNTKNKSIFVPVKIDVRSSTARLTR</sequence>
<dbReference type="PROSITE" id="PS00356">
    <property type="entry name" value="HTH_LACI_1"/>
    <property type="match status" value="1"/>
</dbReference>
<dbReference type="PROSITE" id="PS50943">
    <property type="entry name" value="HTH_CROC1"/>
    <property type="match status" value="1"/>
</dbReference>
<dbReference type="InterPro" id="IPR028082">
    <property type="entry name" value="Peripla_BP_I"/>
</dbReference>
<evidence type="ECO:0000313" key="7">
    <source>
        <dbReference type="Proteomes" id="UP001519292"/>
    </source>
</evidence>
<dbReference type="Gene3D" id="3.40.50.2300">
    <property type="match status" value="2"/>
</dbReference>
<dbReference type="SMART" id="SM00354">
    <property type="entry name" value="HTH_LACI"/>
    <property type="match status" value="1"/>
</dbReference>
<dbReference type="SUPFAM" id="SSF47413">
    <property type="entry name" value="lambda repressor-like DNA-binding domains"/>
    <property type="match status" value="1"/>
</dbReference>
<dbReference type="PANTHER" id="PTHR30146:SF24">
    <property type="entry name" value="XYLOSE OPERON REGULATORY PROTEIN"/>
    <property type="match status" value="1"/>
</dbReference>
<keyword evidence="3" id="KW-0804">Transcription</keyword>
<gene>
    <name evidence="6" type="ORF">J2Z60_001687</name>
</gene>
<proteinExistence type="predicted"/>
<evidence type="ECO:0000313" key="6">
    <source>
        <dbReference type="EMBL" id="MBP2058502.1"/>
    </source>
</evidence>
<dbReference type="Pfam" id="PF13377">
    <property type="entry name" value="Peripla_BP_3"/>
    <property type="match status" value="1"/>
</dbReference>
<accession>A0ABS4MGQ7</accession>
<dbReference type="Gene3D" id="1.10.260.40">
    <property type="entry name" value="lambda repressor-like DNA-binding domains"/>
    <property type="match status" value="1"/>
</dbReference>
<dbReference type="CDD" id="cd01392">
    <property type="entry name" value="HTH_LacI"/>
    <property type="match status" value="1"/>
</dbReference>
<dbReference type="PROSITE" id="PS50932">
    <property type="entry name" value="HTH_LACI_2"/>
    <property type="match status" value="1"/>
</dbReference>
<dbReference type="Proteomes" id="UP001519292">
    <property type="component" value="Unassembled WGS sequence"/>
</dbReference>
<feature type="domain" description="HTH cro/C1-type" evidence="5">
    <location>
        <begin position="3"/>
        <end position="51"/>
    </location>
</feature>
<protein>
    <submittedName>
        <fullName evidence="6">LacI family transcriptional regulator</fullName>
    </submittedName>
</protein>
<dbReference type="InterPro" id="IPR001387">
    <property type="entry name" value="Cro/C1-type_HTH"/>
</dbReference>
<dbReference type="EMBL" id="JAGGLU010000010">
    <property type="protein sequence ID" value="MBP2058502.1"/>
    <property type="molecule type" value="Genomic_DNA"/>
</dbReference>
<evidence type="ECO:0000259" key="5">
    <source>
        <dbReference type="PROSITE" id="PS50943"/>
    </source>
</evidence>
<dbReference type="InterPro" id="IPR000843">
    <property type="entry name" value="HTH_LacI"/>
</dbReference>
<dbReference type="RefSeq" id="WP_209687234.1">
    <property type="nucleotide sequence ID" value="NZ_JAGGLU010000010.1"/>
</dbReference>
<dbReference type="Pfam" id="PF00356">
    <property type="entry name" value="LacI"/>
    <property type="match status" value="1"/>
</dbReference>
<comment type="caution">
    <text evidence="6">The sequence shown here is derived from an EMBL/GenBank/DDBJ whole genome shotgun (WGS) entry which is preliminary data.</text>
</comment>
<keyword evidence="2" id="KW-0238">DNA-binding</keyword>